<proteinExistence type="predicted"/>
<protein>
    <submittedName>
        <fullName evidence="2">Uncharacterized protein</fullName>
    </submittedName>
</protein>
<dbReference type="EMBL" id="QXNI01000042">
    <property type="protein sequence ID" value="THA08597.1"/>
    <property type="molecule type" value="Genomic_DNA"/>
</dbReference>
<gene>
    <name evidence="2" type="ORF">D3M78_07515</name>
</gene>
<reference evidence="2 3" key="1">
    <citation type="journal article" date="2019" name="Vet. Microbiol.">
        <title>Development of multi locus sequence typing (MLST) of Rodentibacter pneumotropicus.</title>
        <authorList>
            <person name="Adhikary S."/>
            <person name="Bisgaard M."/>
            <person name="Boot R."/>
            <person name="Benga L."/>
            <person name="Nicklas W."/>
            <person name="Christensen H."/>
        </authorList>
    </citation>
    <scope>NUCLEOTIDE SEQUENCE [LARGE SCALE GENOMIC DNA]</scope>
    <source>
        <strain evidence="2 3">Ac84</strain>
    </source>
</reference>
<comment type="caution">
    <text evidence="2">The sequence shown here is derived from an EMBL/GenBank/DDBJ whole genome shotgun (WGS) entry which is preliminary data.</text>
</comment>
<evidence type="ECO:0000313" key="3">
    <source>
        <dbReference type="Proteomes" id="UP000306758"/>
    </source>
</evidence>
<feature type="transmembrane region" description="Helical" evidence="1">
    <location>
        <begin position="6"/>
        <end position="26"/>
    </location>
</feature>
<evidence type="ECO:0000256" key="1">
    <source>
        <dbReference type="SAM" id="Phobius"/>
    </source>
</evidence>
<accession>A0A4S2PYU0</accession>
<keyword evidence="1" id="KW-1133">Transmembrane helix</keyword>
<name>A0A4S2PYU0_9PAST</name>
<evidence type="ECO:0000313" key="2">
    <source>
        <dbReference type="EMBL" id="THA08597.1"/>
    </source>
</evidence>
<dbReference type="AlphaFoldDB" id="A0A4S2PYU0"/>
<keyword evidence="1" id="KW-0472">Membrane</keyword>
<sequence>RLTLLARLNIYIGLAMIFVGIIFSSLKKEDLELWIESGYWGKSEYYWGETVGEFKWEDPRPSINNFKKSIFNASLFGTKEQNINALRYYEIEMQRYFQFKEAITLSKATSNSLLVEHPVIINNDLAQSIKVEKLQINDYWMYEKQPNRIEYIEPGKAVLHFNTPWQELTLINVEDPIYLTINEDQVHTIAIKVSMSDYQGSESRFSSTLQEINMR</sequence>
<organism evidence="2 3">
    <name type="scientific">Rodentibacter pneumotropicus</name>
    <dbReference type="NCBI Taxonomy" id="758"/>
    <lineage>
        <taxon>Bacteria</taxon>
        <taxon>Pseudomonadati</taxon>
        <taxon>Pseudomonadota</taxon>
        <taxon>Gammaproteobacteria</taxon>
        <taxon>Pasteurellales</taxon>
        <taxon>Pasteurellaceae</taxon>
        <taxon>Rodentibacter</taxon>
    </lineage>
</organism>
<feature type="non-terminal residue" evidence="2">
    <location>
        <position position="1"/>
    </location>
</feature>
<keyword evidence="1" id="KW-0812">Transmembrane</keyword>
<dbReference type="Proteomes" id="UP000306758">
    <property type="component" value="Unassembled WGS sequence"/>
</dbReference>